<keyword evidence="3" id="KW-1185">Reference proteome</keyword>
<dbReference type="Proteomes" id="UP000548476">
    <property type="component" value="Unassembled WGS sequence"/>
</dbReference>
<organism evidence="2 3">
    <name type="scientific">Phytomonospora endophytica</name>
    <dbReference type="NCBI Taxonomy" id="714109"/>
    <lineage>
        <taxon>Bacteria</taxon>
        <taxon>Bacillati</taxon>
        <taxon>Actinomycetota</taxon>
        <taxon>Actinomycetes</taxon>
        <taxon>Micromonosporales</taxon>
        <taxon>Micromonosporaceae</taxon>
        <taxon>Phytomonospora</taxon>
    </lineage>
</organism>
<gene>
    <name evidence="2" type="ORF">HNR73_001028</name>
</gene>
<reference evidence="2 3" key="1">
    <citation type="submission" date="2020-08" db="EMBL/GenBank/DDBJ databases">
        <title>Genomic Encyclopedia of Type Strains, Phase IV (KMG-IV): sequencing the most valuable type-strain genomes for metagenomic binning, comparative biology and taxonomic classification.</title>
        <authorList>
            <person name="Goeker M."/>
        </authorList>
    </citation>
    <scope>NUCLEOTIDE SEQUENCE [LARGE SCALE GENOMIC DNA]</scope>
    <source>
        <strain evidence="2 3">YIM 65646</strain>
    </source>
</reference>
<protein>
    <recommendedName>
        <fullName evidence="4">HTTM domain-containing protein</fullName>
    </recommendedName>
</protein>
<proteinExistence type="predicted"/>
<name>A0A841F802_9ACTN</name>
<evidence type="ECO:0000313" key="2">
    <source>
        <dbReference type="EMBL" id="MBB6033181.1"/>
    </source>
</evidence>
<evidence type="ECO:0008006" key="4">
    <source>
        <dbReference type="Google" id="ProtNLM"/>
    </source>
</evidence>
<dbReference type="EMBL" id="JACHGT010000002">
    <property type="protein sequence ID" value="MBB6033181.1"/>
    <property type="molecule type" value="Genomic_DNA"/>
</dbReference>
<feature type="transmembrane region" description="Helical" evidence="1">
    <location>
        <begin position="241"/>
        <end position="267"/>
    </location>
</feature>
<feature type="transmembrane region" description="Helical" evidence="1">
    <location>
        <begin position="98"/>
        <end position="118"/>
    </location>
</feature>
<feature type="transmembrane region" description="Helical" evidence="1">
    <location>
        <begin position="207"/>
        <end position="229"/>
    </location>
</feature>
<accession>A0A841F802</accession>
<dbReference type="AlphaFoldDB" id="A0A841F802"/>
<keyword evidence="1" id="KW-1133">Transmembrane helix</keyword>
<feature type="transmembrane region" description="Helical" evidence="1">
    <location>
        <begin position="74"/>
        <end position="91"/>
    </location>
</feature>
<evidence type="ECO:0000256" key="1">
    <source>
        <dbReference type="SAM" id="Phobius"/>
    </source>
</evidence>
<comment type="caution">
    <text evidence="2">The sequence shown here is derived from an EMBL/GenBank/DDBJ whole genome shotgun (WGS) entry which is preliminary data.</text>
</comment>
<evidence type="ECO:0000313" key="3">
    <source>
        <dbReference type="Proteomes" id="UP000548476"/>
    </source>
</evidence>
<dbReference type="RefSeq" id="WP_239122026.1">
    <property type="nucleotide sequence ID" value="NZ_BONT01000023.1"/>
</dbReference>
<feature type="transmembrane region" description="Helical" evidence="1">
    <location>
        <begin position="25"/>
        <end position="46"/>
    </location>
</feature>
<keyword evidence="1" id="KW-0472">Membrane</keyword>
<keyword evidence="1" id="KW-0812">Transmembrane</keyword>
<sequence>MASVRSVAAKVGGWFYEAVPLGRVAAFRTLCYLFVVADLMVFTNWVRSHASVPGSLYQPLAIGRILPLPTPTPLLINGIYVALIVLALLAATGRAPRLLGWPVFLLYLEWMIIAMSYGKVDHDRVGFLVALAVLPTVGRARHGDATRSESGGWALRCTQIAVIATYFLASWAKLRFGGIAWLSGATLTRAVLRRGTWAARLLLDVPGLLVAAQWGIVLFELASPLIFFLKERWRVWAIGGFYVFHVVVFSTITISFLPHLVAMAAFLPLEKVRPVEWAKRLRGPREPAKSAA</sequence>